<dbReference type="Proteomes" id="UP000010411">
    <property type="component" value="Unassembled WGS sequence"/>
</dbReference>
<accession>L1L7G0</accession>
<dbReference type="AlphaFoldDB" id="L1L7G0"/>
<evidence type="ECO:0000313" key="2">
    <source>
        <dbReference type="Proteomes" id="UP000010411"/>
    </source>
</evidence>
<proteinExistence type="predicted"/>
<comment type="caution">
    <text evidence="1">The sequence shown here is derived from an EMBL/GenBank/DDBJ whole genome shotgun (WGS) entry which is preliminary data.</text>
</comment>
<dbReference type="RefSeq" id="WP_009297958.1">
    <property type="nucleotide sequence ID" value="NZ_AEJC01000061.1"/>
</dbReference>
<dbReference type="EMBL" id="AEJC01000061">
    <property type="protein sequence ID" value="EKX68635.1"/>
    <property type="molecule type" value="Genomic_DNA"/>
</dbReference>
<dbReference type="OrthoDB" id="3854066at2"/>
<name>L1L7G0_9ACTN</name>
<organism evidence="1 2">
    <name type="scientific">Streptomyces ipomoeae 91-03</name>
    <dbReference type="NCBI Taxonomy" id="698759"/>
    <lineage>
        <taxon>Bacteria</taxon>
        <taxon>Bacillati</taxon>
        <taxon>Actinomycetota</taxon>
        <taxon>Actinomycetes</taxon>
        <taxon>Kitasatosporales</taxon>
        <taxon>Streptomycetaceae</taxon>
        <taxon>Streptomyces</taxon>
    </lineage>
</organism>
<gene>
    <name evidence="1" type="ORF">STRIP9103_05623</name>
</gene>
<sequence>MTPSWQTPWWRQAGDGYRVRVVAHALDGRRAPLGEHRVRTPRLALRWLRGRAGDVADQLDPPYARVVAAWLGDTREHERALDLMTAGRPYLFLAQDEDGIRYAFTVEPLPLARPVSSPGTVRRVASCLAA</sequence>
<reference evidence="1 2" key="1">
    <citation type="submission" date="2012-11" db="EMBL/GenBank/DDBJ databases">
        <authorList>
            <person name="Huguet-Tapia J.C."/>
            <person name="Durkin A.S."/>
            <person name="Pettis G.S."/>
            <person name="Badger J.H."/>
        </authorList>
    </citation>
    <scope>NUCLEOTIDE SEQUENCE [LARGE SCALE GENOMIC DNA]</scope>
    <source>
        <strain evidence="1 2">91-03</strain>
    </source>
</reference>
<evidence type="ECO:0000313" key="1">
    <source>
        <dbReference type="EMBL" id="EKX68635.1"/>
    </source>
</evidence>
<protein>
    <submittedName>
        <fullName evidence="1">Uncharacterized protein</fullName>
    </submittedName>
</protein>
<keyword evidence="2" id="KW-1185">Reference proteome</keyword>
<dbReference type="PATRIC" id="fig|698759.3.peg.765"/>